<protein>
    <submittedName>
        <fullName evidence="3">Uncharacterized protein</fullName>
    </submittedName>
</protein>
<dbReference type="PATRIC" id="fig|1469144.9.peg.5494"/>
<comment type="caution">
    <text evidence="3">The sequence shown here is derived from an EMBL/GenBank/DDBJ whole genome shotgun (WGS) entry which is preliminary data.</text>
</comment>
<keyword evidence="2" id="KW-0812">Transmembrane</keyword>
<reference evidence="4" key="1">
    <citation type="submission" date="2015-02" db="EMBL/GenBank/DDBJ databases">
        <title>Physiological reanalysis, assessment of diazotrophy, and genome sequences of multiple isolates of Streptomyces thermoautotrophicus.</title>
        <authorList>
            <person name="MacKellar D.C."/>
            <person name="Lieber L."/>
            <person name="Norman J."/>
            <person name="Bolger A."/>
            <person name="Tobin C."/>
            <person name="Murray J.W."/>
            <person name="Friesen M."/>
            <person name="Prell J."/>
        </authorList>
    </citation>
    <scope>NUCLEOTIDE SEQUENCE [LARGE SCALE GENOMIC DNA]</scope>
    <source>
        <strain evidence="4">UBT1</strain>
    </source>
</reference>
<feature type="compositionally biased region" description="Low complexity" evidence="1">
    <location>
        <begin position="94"/>
        <end position="110"/>
    </location>
</feature>
<accession>A0A132NM68</accession>
<proteinExistence type="predicted"/>
<evidence type="ECO:0000256" key="2">
    <source>
        <dbReference type="SAM" id="Phobius"/>
    </source>
</evidence>
<evidence type="ECO:0000256" key="1">
    <source>
        <dbReference type="SAM" id="MobiDB-lite"/>
    </source>
</evidence>
<evidence type="ECO:0000313" key="3">
    <source>
        <dbReference type="EMBL" id="KWX10872.1"/>
    </source>
</evidence>
<feature type="non-terminal residue" evidence="3">
    <location>
        <position position="110"/>
    </location>
</feature>
<feature type="transmembrane region" description="Helical" evidence="2">
    <location>
        <begin position="37"/>
        <end position="62"/>
    </location>
</feature>
<evidence type="ECO:0000313" key="4">
    <source>
        <dbReference type="Proteomes" id="UP000070598"/>
    </source>
</evidence>
<organism evidence="3 4">
    <name type="scientific">Carbonactinospora thermoautotrophica</name>
    <dbReference type="NCBI Taxonomy" id="1469144"/>
    <lineage>
        <taxon>Bacteria</taxon>
        <taxon>Bacillati</taxon>
        <taxon>Actinomycetota</taxon>
        <taxon>Actinomycetes</taxon>
        <taxon>Kitasatosporales</taxon>
        <taxon>Carbonactinosporaceae</taxon>
        <taxon>Carbonactinospora</taxon>
    </lineage>
</organism>
<dbReference type="AlphaFoldDB" id="A0A132NM68"/>
<sequence>MLGGAGFGLFSAAFVIRGVFALRGHRLAAFQAFRLALLTSVLVTQVFDFALYQFTAVFGLAWDLLAGSPPRSPACGPRKPGWPTPGPPEPYADASLSACSAGPASAAGSA</sequence>
<feature type="region of interest" description="Disordered" evidence="1">
    <location>
        <begin position="70"/>
        <end position="110"/>
    </location>
</feature>
<feature type="compositionally biased region" description="Pro residues" evidence="1">
    <location>
        <begin position="80"/>
        <end position="90"/>
    </location>
</feature>
<keyword evidence="2" id="KW-0472">Membrane</keyword>
<gene>
    <name evidence="3" type="ORF">TR74_01025</name>
</gene>
<dbReference type="RefSeq" id="WP_198532497.1">
    <property type="nucleotide sequence ID" value="NZ_JYIK01000198.1"/>
</dbReference>
<keyword evidence="2" id="KW-1133">Transmembrane helix</keyword>
<name>A0A132NM68_9ACTN</name>
<dbReference type="Proteomes" id="UP000070598">
    <property type="component" value="Unassembled WGS sequence"/>
</dbReference>
<dbReference type="EMBL" id="JYIK01000198">
    <property type="protein sequence ID" value="KWX10872.1"/>
    <property type="molecule type" value="Genomic_DNA"/>
</dbReference>